<dbReference type="EMBL" id="AWUE01018934">
    <property type="protein sequence ID" value="OMO77457.1"/>
    <property type="molecule type" value="Genomic_DNA"/>
</dbReference>
<feature type="compositionally biased region" description="Acidic residues" evidence="6">
    <location>
        <begin position="118"/>
        <end position="140"/>
    </location>
</feature>
<proteinExistence type="predicted"/>
<name>A0A1R3I4G0_9ROSI</name>
<accession>A0A1R3I4G0</accession>
<keyword evidence="2" id="KW-0805">Transcription regulation</keyword>
<sequence>MAPKGRSNGHSPHFFKVVLADALREGKLEIPKKFAGLYGNTLSNRVILKVPTGAEWEVKLTKSNGKIWLQRGWKEFADQYSVEPGHFLVFRYDGSSHFDVIIFDKSASEIQYEPYASDNEEETEQQEENYIEDSDDDSDDSVMIIDDISIGRQEKPQSKCGRPPNNRMKTKRRELSPSEESKLLQRAGFSSKNPYFTIVLTPAYISNYLLIPTVFARRHLKKQGDIALKSKGKTWSASCFIAYQGINRLPYVRLHWRKFVRDNKLTAGDICAFELINRAEITFKVFINRGKEVEFEGTRASSDVSCPVRKEAGTSSAHQGSTLQTPPFRPYPNPICLVTLPPSHAHKYYLNLPEEFARTCFPKTFMNSVADVTLRMNGKAWPAECRQQRIFYGWKAFVQDNNLQAGDNCVLEMVKETSRIFFNVFIFKDFEDMGGHTSPGFTMEPITLASQSHTAPKKQPHKAASSKQTSKRLVFEGTEGASRLKKKDLGFDDNDLPQKSKRRL</sequence>
<keyword evidence="5" id="KW-0539">Nucleus</keyword>
<dbReference type="InterPro" id="IPR015300">
    <property type="entry name" value="DNA-bd_pseudobarrel_sf"/>
</dbReference>
<protein>
    <recommendedName>
        <fullName evidence="7">TF-B3 domain-containing protein</fullName>
    </recommendedName>
</protein>
<evidence type="ECO:0000313" key="9">
    <source>
        <dbReference type="Proteomes" id="UP000187203"/>
    </source>
</evidence>
<feature type="region of interest" description="Disordered" evidence="6">
    <location>
        <begin position="153"/>
        <end position="180"/>
    </location>
</feature>
<keyword evidence="9" id="KW-1185">Reference proteome</keyword>
<evidence type="ECO:0000256" key="6">
    <source>
        <dbReference type="SAM" id="MobiDB-lite"/>
    </source>
</evidence>
<dbReference type="InterPro" id="IPR003340">
    <property type="entry name" value="B3_DNA-bd"/>
</dbReference>
<dbReference type="OrthoDB" id="623918at2759"/>
<comment type="subcellular location">
    <subcellularLocation>
        <location evidence="1">Nucleus</location>
    </subcellularLocation>
</comment>
<evidence type="ECO:0000256" key="5">
    <source>
        <dbReference type="ARBA" id="ARBA00023242"/>
    </source>
</evidence>
<dbReference type="Proteomes" id="UP000187203">
    <property type="component" value="Unassembled WGS sequence"/>
</dbReference>
<dbReference type="PANTHER" id="PTHR31920">
    <property type="entry name" value="B3 DOMAIN-CONTAINING"/>
    <property type="match status" value="1"/>
</dbReference>
<dbReference type="SMART" id="SM01019">
    <property type="entry name" value="B3"/>
    <property type="match status" value="3"/>
</dbReference>
<dbReference type="AlphaFoldDB" id="A0A1R3I4G0"/>
<evidence type="ECO:0000256" key="2">
    <source>
        <dbReference type="ARBA" id="ARBA00023015"/>
    </source>
</evidence>
<dbReference type="STRING" id="93759.A0A1R3I4G0"/>
<feature type="region of interest" description="Disordered" evidence="6">
    <location>
        <begin position="450"/>
        <end position="481"/>
    </location>
</feature>
<keyword evidence="4" id="KW-0804">Transcription</keyword>
<feature type="domain" description="TF-B3" evidence="7">
    <location>
        <begin position="335"/>
        <end position="428"/>
    </location>
</feature>
<keyword evidence="3" id="KW-0238">DNA-binding</keyword>
<dbReference type="CDD" id="cd10017">
    <property type="entry name" value="B3_DNA"/>
    <property type="match status" value="3"/>
</dbReference>
<organism evidence="8 9">
    <name type="scientific">Corchorus olitorius</name>
    <dbReference type="NCBI Taxonomy" id="93759"/>
    <lineage>
        <taxon>Eukaryota</taxon>
        <taxon>Viridiplantae</taxon>
        <taxon>Streptophyta</taxon>
        <taxon>Embryophyta</taxon>
        <taxon>Tracheophyta</taxon>
        <taxon>Spermatophyta</taxon>
        <taxon>Magnoliopsida</taxon>
        <taxon>eudicotyledons</taxon>
        <taxon>Gunneridae</taxon>
        <taxon>Pentapetalae</taxon>
        <taxon>rosids</taxon>
        <taxon>malvids</taxon>
        <taxon>Malvales</taxon>
        <taxon>Malvaceae</taxon>
        <taxon>Grewioideae</taxon>
        <taxon>Apeibeae</taxon>
        <taxon>Corchorus</taxon>
    </lineage>
</organism>
<dbReference type="GO" id="GO:0005634">
    <property type="term" value="C:nucleus"/>
    <property type="evidence" value="ECO:0007669"/>
    <property type="project" value="UniProtKB-SubCell"/>
</dbReference>
<gene>
    <name evidence="8" type="ORF">COLO4_25173</name>
</gene>
<evidence type="ECO:0000313" key="8">
    <source>
        <dbReference type="EMBL" id="OMO77457.1"/>
    </source>
</evidence>
<evidence type="ECO:0000259" key="7">
    <source>
        <dbReference type="PROSITE" id="PS50863"/>
    </source>
</evidence>
<feature type="region of interest" description="Disordered" evidence="6">
    <location>
        <begin position="114"/>
        <end position="140"/>
    </location>
</feature>
<feature type="domain" description="TF-B3" evidence="7">
    <location>
        <begin position="13"/>
        <end position="106"/>
    </location>
</feature>
<dbReference type="PANTHER" id="PTHR31920:SF129">
    <property type="entry name" value="B3 DOMAIN-CONTAINING TRANSCRIPTION FACTOR VRN1-LIKE"/>
    <property type="match status" value="1"/>
</dbReference>
<dbReference type="Gene3D" id="2.40.330.10">
    <property type="entry name" value="DNA-binding pseudobarrel domain"/>
    <property type="match status" value="3"/>
</dbReference>
<dbReference type="InterPro" id="IPR050655">
    <property type="entry name" value="Plant_B3_domain"/>
</dbReference>
<dbReference type="GO" id="GO:0003677">
    <property type="term" value="F:DNA binding"/>
    <property type="evidence" value="ECO:0007669"/>
    <property type="project" value="UniProtKB-KW"/>
</dbReference>
<feature type="domain" description="TF-B3" evidence="7">
    <location>
        <begin position="194"/>
        <end position="291"/>
    </location>
</feature>
<evidence type="ECO:0000256" key="4">
    <source>
        <dbReference type="ARBA" id="ARBA00023163"/>
    </source>
</evidence>
<evidence type="ECO:0000256" key="1">
    <source>
        <dbReference type="ARBA" id="ARBA00004123"/>
    </source>
</evidence>
<dbReference type="PROSITE" id="PS50863">
    <property type="entry name" value="B3"/>
    <property type="match status" value="3"/>
</dbReference>
<reference evidence="9" key="1">
    <citation type="submission" date="2013-09" db="EMBL/GenBank/DDBJ databases">
        <title>Corchorus olitorius genome sequencing.</title>
        <authorList>
            <person name="Alam M."/>
            <person name="Haque M.S."/>
            <person name="Islam M.S."/>
            <person name="Emdad E.M."/>
            <person name="Islam M.M."/>
            <person name="Ahmed B."/>
            <person name="Halim A."/>
            <person name="Hossen Q.M.M."/>
            <person name="Hossain M.Z."/>
            <person name="Ahmed R."/>
            <person name="Khan M.M."/>
            <person name="Islam R."/>
            <person name="Rashid M.M."/>
            <person name="Khan S.A."/>
            <person name="Rahman M.S."/>
            <person name="Alam M."/>
            <person name="Yahiya A.S."/>
            <person name="Khan M.S."/>
            <person name="Azam M.S."/>
            <person name="Haque T."/>
            <person name="Lashkar M.Z.H."/>
            <person name="Akhand A.I."/>
            <person name="Morshed G."/>
            <person name="Roy S."/>
            <person name="Uddin K.S."/>
            <person name="Rabeya T."/>
            <person name="Hossain A.S."/>
            <person name="Chowdhury A."/>
            <person name="Snigdha A.R."/>
            <person name="Mortoza M.S."/>
            <person name="Matin S.A."/>
            <person name="Hoque S.M.E."/>
            <person name="Islam M.K."/>
            <person name="Roy D.K."/>
            <person name="Haider R."/>
            <person name="Moosa M.M."/>
            <person name="Elias S.M."/>
            <person name="Hasan A.M."/>
            <person name="Jahan S."/>
            <person name="Shafiuddin M."/>
            <person name="Mahmood N."/>
            <person name="Shommy N.S."/>
        </authorList>
    </citation>
    <scope>NUCLEOTIDE SEQUENCE [LARGE SCALE GENOMIC DNA]</scope>
    <source>
        <strain evidence="9">cv. O-4</strain>
    </source>
</reference>
<comment type="caution">
    <text evidence="8">The sequence shown here is derived from an EMBL/GenBank/DDBJ whole genome shotgun (WGS) entry which is preliminary data.</text>
</comment>
<dbReference type="SUPFAM" id="SSF101936">
    <property type="entry name" value="DNA-binding pseudobarrel domain"/>
    <property type="match status" value="3"/>
</dbReference>
<dbReference type="Pfam" id="PF02362">
    <property type="entry name" value="B3"/>
    <property type="match status" value="3"/>
</dbReference>
<evidence type="ECO:0000256" key="3">
    <source>
        <dbReference type="ARBA" id="ARBA00023125"/>
    </source>
</evidence>